<evidence type="ECO:0000256" key="1">
    <source>
        <dbReference type="SAM" id="MobiDB-lite"/>
    </source>
</evidence>
<organism evidence="2 3">
    <name type="scientific">Diaporthe vaccinii</name>
    <dbReference type="NCBI Taxonomy" id="105482"/>
    <lineage>
        <taxon>Eukaryota</taxon>
        <taxon>Fungi</taxon>
        <taxon>Dikarya</taxon>
        <taxon>Ascomycota</taxon>
        <taxon>Pezizomycotina</taxon>
        <taxon>Sordariomycetes</taxon>
        <taxon>Sordariomycetidae</taxon>
        <taxon>Diaporthales</taxon>
        <taxon>Diaporthaceae</taxon>
        <taxon>Diaporthe</taxon>
        <taxon>Diaporthe eres species complex</taxon>
    </lineage>
</organism>
<proteinExistence type="predicted"/>
<sequence>MEQGTIDEDLESLEEWYAKSMTQGDPTKILDHPYSESLDIDAIEAQVSTLMGEIDVTQSLCSICHSMLDNFPDSDFEWTEHDTQIARPYGDRRCDFKQQQKKAADAAP</sequence>
<feature type="region of interest" description="Disordered" evidence="1">
    <location>
        <begin position="89"/>
        <end position="108"/>
    </location>
</feature>
<comment type="caution">
    <text evidence="2">The sequence shown here is derived from an EMBL/GenBank/DDBJ whole genome shotgun (WGS) entry which is preliminary data.</text>
</comment>
<dbReference type="EMBL" id="JBAWTH010000182">
    <property type="protein sequence ID" value="KAL2273548.1"/>
    <property type="molecule type" value="Genomic_DNA"/>
</dbReference>
<accession>A0ABR4DT45</accession>
<name>A0ABR4DT45_9PEZI</name>
<gene>
    <name evidence="2" type="ORF">FJTKL_04449</name>
</gene>
<reference evidence="2 3" key="1">
    <citation type="submission" date="2024-03" db="EMBL/GenBank/DDBJ databases">
        <title>A high-quality draft genome sequence of Diaporthe vaccinii, a causative agent of upright dieback and viscid rot disease in cranberry plants.</title>
        <authorList>
            <person name="Sarrasin M."/>
            <person name="Lang B.F."/>
            <person name="Burger G."/>
        </authorList>
    </citation>
    <scope>NUCLEOTIDE SEQUENCE [LARGE SCALE GENOMIC DNA]</scope>
    <source>
        <strain evidence="2 3">IS7</strain>
    </source>
</reference>
<evidence type="ECO:0000313" key="2">
    <source>
        <dbReference type="EMBL" id="KAL2273548.1"/>
    </source>
</evidence>
<dbReference type="Proteomes" id="UP001600888">
    <property type="component" value="Unassembled WGS sequence"/>
</dbReference>
<protein>
    <submittedName>
        <fullName evidence="2">Uncharacterized protein</fullName>
    </submittedName>
</protein>
<keyword evidence="3" id="KW-1185">Reference proteome</keyword>
<evidence type="ECO:0000313" key="3">
    <source>
        <dbReference type="Proteomes" id="UP001600888"/>
    </source>
</evidence>